<dbReference type="NCBIfam" id="TIGR04183">
    <property type="entry name" value="Por_Secre_tail"/>
    <property type="match status" value="1"/>
</dbReference>
<dbReference type="CDD" id="cd00063">
    <property type="entry name" value="FN3"/>
    <property type="match status" value="3"/>
</dbReference>
<feature type="domain" description="Fibronectin type-III" evidence="3">
    <location>
        <begin position="673"/>
        <end position="765"/>
    </location>
</feature>
<dbReference type="InterPro" id="IPR036116">
    <property type="entry name" value="FN3_sf"/>
</dbReference>
<dbReference type="Gene3D" id="2.60.120.200">
    <property type="match status" value="3"/>
</dbReference>
<dbReference type="Pfam" id="PF00041">
    <property type="entry name" value="fn3"/>
    <property type="match status" value="3"/>
</dbReference>
<proteinExistence type="predicted"/>
<evidence type="ECO:0000313" key="5">
    <source>
        <dbReference type="Proteomes" id="UP001597472"/>
    </source>
</evidence>
<dbReference type="SMART" id="SM00060">
    <property type="entry name" value="FN3"/>
    <property type="match status" value="4"/>
</dbReference>
<reference evidence="5" key="1">
    <citation type="journal article" date="2019" name="Int. J. Syst. Evol. Microbiol.">
        <title>The Global Catalogue of Microorganisms (GCM) 10K type strain sequencing project: providing services to taxonomists for standard genome sequencing and annotation.</title>
        <authorList>
            <consortium name="The Broad Institute Genomics Platform"/>
            <consortium name="The Broad Institute Genome Sequencing Center for Infectious Disease"/>
            <person name="Wu L."/>
            <person name="Ma J."/>
        </authorList>
    </citation>
    <scope>NUCLEOTIDE SEQUENCE [LARGE SCALE GENOMIC DNA]</scope>
    <source>
        <strain evidence="5">KCTC 42587</strain>
    </source>
</reference>
<feature type="domain" description="Fibronectin type-III" evidence="3">
    <location>
        <begin position="579"/>
        <end position="670"/>
    </location>
</feature>
<dbReference type="InterPro" id="IPR013783">
    <property type="entry name" value="Ig-like_fold"/>
</dbReference>
<organism evidence="4 5">
    <name type="scientific">Bizionia sediminis</name>
    <dbReference type="NCBI Taxonomy" id="1737064"/>
    <lineage>
        <taxon>Bacteria</taxon>
        <taxon>Pseudomonadati</taxon>
        <taxon>Bacteroidota</taxon>
        <taxon>Flavobacteriia</taxon>
        <taxon>Flavobacteriales</taxon>
        <taxon>Flavobacteriaceae</taxon>
        <taxon>Bizionia</taxon>
    </lineage>
</organism>
<dbReference type="PANTHER" id="PTHR46708">
    <property type="entry name" value="TENASCIN"/>
    <property type="match status" value="1"/>
</dbReference>
<comment type="caution">
    <text evidence="4">The sequence shown here is derived from an EMBL/GenBank/DDBJ whole genome shotgun (WGS) entry which is preliminary data.</text>
</comment>
<feature type="domain" description="Fibronectin type-III" evidence="3">
    <location>
        <begin position="73"/>
        <end position="164"/>
    </location>
</feature>
<feature type="domain" description="Fibronectin type-III" evidence="3">
    <location>
        <begin position="331"/>
        <end position="422"/>
    </location>
</feature>
<dbReference type="RefSeq" id="WP_376891227.1">
    <property type="nucleotide sequence ID" value="NZ_JBHULS010000001.1"/>
</dbReference>
<evidence type="ECO:0000313" key="4">
    <source>
        <dbReference type="EMBL" id="MFD2550447.1"/>
    </source>
</evidence>
<feature type="non-terminal residue" evidence="4">
    <location>
        <position position="1"/>
    </location>
</feature>
<dbReference type="InterPro" id="IPR026444">
    <property type="entry name" value="Secre_tail"/>
</dbReference>
<dbReference type="PROSITE" id="PS50853">
    <property type="entry name" value="FN3"/>
    <property type="match status" value="4"/>
</dbReference>
<dbReference type="Pfam" id="PF07675">
    <property type="entry name" value="Cleaved_Adhesin"/>
    <property type="match status" value="2"/>
</dbReference>
<gene>
    <name evidence="4" type="ORF">ACFSQP_01335</name>
</gene>
<evidence type="ECO:0000256" key="2">
    <source>
        <dbReference type="ARBA" id="ARBA00022737"/>
    </source>
</evidence>
<dbReference type="Proteomes" id="UP001597472">
    <property type="component" value="Unassembled WGS sequence"/>
</dbReference>
<dbReference type="PANTHER" id="PTHR46708:SF2">
    <property type="entry name" value="FIBRONECTIN TYPE-III DOMAIN-CONTAINING PROTEIN"/>
    <property type="match status" value="1"/>
</dbReference>
<keyword evidence="2" id="KW-0677">Repeat</keyword>
<evidence type="ECO:0000259" key="3">
    <source>
        <dbReference type="PROSITE" id="PS50853"/>
    </source>
</evidence>
<protein>
    <submittedName>
        <fullName evidence="4">Choice-of-anchor J domain-containing protein</fullName>
    </submittedName>
</protein>
<dbReference type="SUPFAM" id="SSF49265">
    <property type="entry name" value="Fibronectin type III"/>
    <property type="match status" value="3"/>
</dbReference>
<keyword evidence="1" id="KW-0732">Signal</keyword>
<accession>A0ABW5KNR6</accession>
<dbReference type="Gene3D" id="2.60.40.10">
    <property type="entry name" value="Immunoglobulins"/>
    <property type="match status" value="4"/>
</dbReference>
<name>A0ABW5KNR6_9FLAO</name>
<sequence>VLSTSGTAPADFTEELMPLTTVSNTTHQAIEPINLSAYSGDVYIAIHVPSGGLDGYYIYLDDFTVEEIPSCTEPSALTASNITATTADLAWAAGDAETLWNVEIVDVTAAGTVTGTATNTGVTNPFTITGLTANTSYEYYVQADCGGGETSAWVGPFEFTTLCYAVTTFPWTEDFESISTPDLPSCWNYINNNSDTDFWKTFDTYGTSGSNAASLYTDYNGGNNDDYLVLPPFTLTGNERLKFSVRARSSTEPNDYRVVLSTSGTAPADFTEELMPLTIVSNTTHIEIEPINLSAYSGDVYIAIHVPSGGLDGYYIYLDDFTVEEIPSCLEPSALTASNITATTADLAWAAGDAETLWNVEIVDVTVAGTVTGTATNTGVTNPFTITGLTANTSYEYYVQADCGGGETSAWVGPFSFTTLCEATGSFVEGFESYATNVDPDCWSENLNGSSGYIYTSSSNVNTGSRALRSGNLSSATAEQYIISPSLLDMPNGTHRLKFFVYGSSSVTLEVGRMSDPTDVNTFTTVQTIPLITTHTEHVVNFNMVNTDSYFAFKMSYSSTYASVSIDDVTWEQIPSCTEPSALTATSITAFSAELGWTEAGSAASYDIEIVDITAGNSATGTASFTGVTNPYVAMSLTPDNDYEFYVRADCGAGDTSAWVGPFAFSTAIACPEPTALTASNITDAAATLGWTENGTATLYNIEIVDITAGGTFTGNATVTGVTNPYVATNLVASNDYAFYVQADCGTTNGVSTWNGPRNFTTACTAISTFPFTTDFTNNPPTDCWSEAGSGEVADGPSSLGSSDWRSGRGYTNANSDIINSNAVNLYSAVDREWLISPTYNIPGDVAYNLVVEVAVTNWTTSGISTPTDTDSMGSDDEVQLLVTTDDGATWTNLTTWNVGNQPAVTGTEFVADLSAYSGSIKFAIWASDGPVNDSEDYDFHIGKFSIVENATLAVNQVELASFKYFPNPVTNTLSLRAEQNIQNVSVFNMLGQEVIRTAPNTVSSALDMSNLQAGAYFVKVTIDANVQTVRIIKN</sequence>
<dbReference type="InterPro" id="IPR050991">
    <property type="entry name" value="ECM_Regulatory_Proteins"/>
</dbReference>
<dbReference type="NCBIfam" id="NF038128">
    <property type="entry name" value="choice_anch_J"/>
    <property type="match status" value="1"/>
</dbReference>
<dbReference type="EMBL" id="JBHULS010000001">
    <property type="protein sequence ID" value="MFD2550447.1"/>
    <property type="molecule type" value="Genomic_DNA"/>
</dbReference>
<dbReference type="Pfam" id="PF18962">
    <property type="entry name" value="Por_Secre_tail"/>
    <property type="match status" value="1"/>
</dbReference>
<evidence type="ECO:0000256" key="1">
    <source>
        <dbReference type="ARBA" id="ARBA00022729"/>
    </source>
</evidence>
<keyword evidence="5" id="KW-1185">Reference proteome</keyword>
<dbReference type="InterPro" id="IPR003961">
    <property type="entry name" value="FN3_dom"/>
</dbReference>
<dbReference type="InterPro" id="IPR011628">
    <property type="entry name" value="Cleaved_adhesin"/>
</dbReference>